<evidence type="ECO:0000313" key="9">
    <source>
        <dbReference type="Proteomes" id="UP001597541"/>
    </source>
</evidence>
<dbReference type="InterPro" id="IPR000160">
    <property type="entry name" value="GGDEF_dom"/>
</dbReference>
<comment type="caution">
    <text evidence="8">The sequence shown here is derived from an EMBL/GenBank/DDBJ whole genome shotgun (WGS) entry which is preliminary data.</text>
</comment>
<dbReference type="InterPro" id="IPR043128">
    <property type="entry name" value="Rev_trsase/Diguanyl_cyclase"/>
</dbReference>
<keyword evidence="2" id="KW-1003">Cell membrane</keyword>
<proteinExistence type="predicted"/>
<reference evidence="9" key="1">
    <citation type="journal article" date="2019" name="Int. J. Syst. Evol. Microbiol.">
        <title>The Global Catalogue of Microorganisms (GCM) 10K type strain sequencing project: providing services to taxonomists for standard genome sequencing and annotation.</title>
        <authorList>
            <consortium name="The Broad Institute Genomics Platform"/>
            <consortium name="The Broad Institute Genome Sequencing Center for Infectious Disease"/>
            <person name="Wu L."/>
            <person name="Ma J."/>
        </authorList>
    </citation>
    <scope>NUCLEOTIDE SEQUENCE [LARGE SCALE GENOMIC DNA]</scope>
    <source>
        <strain evidence="9">KCTC 3950</strain>
    </source>
</reference>
<evidence type="ECO:0000256" key="3">
    <source>
        <dbReference type="ARBA" id="ARBA00022692"/>
    </source>
</evidence>
<comment type="subcellular location">
    <subcellularLocation>
        <location evidence="1">Cell membrane</location>
        <topology evidence="1">Multi-pass membrane protein</topology>
    </subcellularLocation>
</comment>
<feature type="transmembrane region" description="Helical" evidence="6">
    <location>
        <begin position="6"/>
        <end position="25"/>
    </location>
</feature>
<accession>A0ABW5P6X0</accession>
<dbReference type="PANTHER" id="PTHR45138">
    <property type="entry name" value="REGULATORY COMPONENTS OF SENSORY TRANSDUCTION SYSTEM"/>
    <property type="match status" value="1"/>
</dbReference>
<dbReference type="InterPro" id="IPR050469">
    <property type="entry name" value="Diguanylate_Cyclase"/>
</dbReference>
<keyword evidence="4 6" id="KW-1133">Transmembrane helix</keyword>
<dbReference type="PANTHER" id="PTHR45138:SF9">
    <property type="entry name" value="DIGUANYLATE CYCLASE DGCM-RELATED"/>
    <property type="match status" value="1"/>
</dbReference>
<keyword evidence="3 6" id="KW-0812">Transmembrane</keyword>
<evidence type="ECO:0000259" key="7">
    <source>
        <dbReference type="PROSITE" id="PS50887"/>
    </source>
</evidence>
<dbReference type="Gene3D" id="3.30.70.270">
    <property type="match status" value="1"/>
</dbReference>
<dbReference type="NCBIfam" id="TIGR00254">
    <property type="entry name" value="GGDEF"/>
    <property type="match status" value="1"/>
</dbReference>
<gene>
    <name evidence="8" type="ORF">ACFSUF_00700</name>
</gene>
<name>A0ABW5P6X0_9BACL</name>
<dbReference type="SMART" id="SM00267">
    <property type="entry name" value="GGDEF"/>
    <property type="match status" value="1"/>
</dbReference>
<dbReference type="Pfam" id="PF00990">
    <property type="entry name" value="GGDEF"/>
    <property type="match status" value="1"/>
</dbReference>
<feature type="transmembrane region" description="Helical" evidence="6">
    <location>
        <begin position="128"/>
        <end position="151"/>
    </location>
</feature>
<feature type="transmembrane region" description="Helical" evidence="6">
    <location>
        <begin position="163"/>
        <end position="182"/>
    </location>
</feature>
<organism evidence="8 9">
    <name type="scientific">Paenibacillus gansuensis</name>
    <dbReference type="NCBI Taxonomy" id="306542"/>
    <lineage>
        <taxon>Bacteria</taxon>
        <taxon>Bacillati</taxon>
        <taxon>Bacillota</taxon>
        <taxon>Bacilli</taxon>
        <taxon>Bacillales</taxon>
        <taxon>Paenibacillaceae</taxon>
        <taxon>Paenibacillus</taxon>
    </lineage>
</organism>
<evidence type="ECO:0000256" key="5">
    <source>
        <dbReference type="ARBA" id="ARBA00023136"/>
    </source>
</evidence>
<keyword evidence="9" id="KW-1185">Reference proteome</keyword>
<dbReference type="InterPro" id="IPR029787">
    <property type="entry name" value="Nucleotide_cyclase"/>
</dbReference>
<dbReference type="PROSITE" id="PS50887">
    <property type="entry name" value="GGDEF"/>
    <property type="match status" value="1"/>
</dbReference>
<evidence type="ECO:0000256" key="1">
    <source>
        <dbReference type="ARBA" id="ARBA00004651"/>
    </source>
</evidence>
<feature type="transmembrane region" description="Helical" evidence="6">
    <location>
        <begin position="68"/>
        <end position="90"/>
    </location>
</feature>
<dbReference type="InterPro" id="IPR011620">
    <property type="entry name" value="Sig_transdc_His_kinase_LytS_TM"/>
</dbReference>
<dbReference type="EMBL" id="JBHUME010000002">
    <property type="protein sequence ID" value="MFD2610935.1"/>
    <property type="molecule type" value="Genomic_DNA"/>
</dbReference>
<sequence length="361" mass="40794">MIKDLFINFSLMISLLFLASQLYRWKRIEQTSLFTKQLLAGFIAGILGNVLMQNAISVTDSVLVDMRIVPIAIIALHAGFLPGLLTFALIAGGRILFFPLHYVTLIAVVHLLLMLLAGYVLSKWKTGNWTRFFCLLTFWAGTSFFSLWLAIGSLDKVASFYGIYVLLVFTCACLSYYLLLYFQQSHLAIERFKEHATRDFLTGVNNVRMFDEAFNNSISWADRRGEKLSLLLLDIDHFKKINDTYGHLTGDEVLHELGILLPGTARPFDTVSRNGGEEFTVLLPDCPHPQAMEVGERIRRAVEKHEFLHPSGGDKLRITVSIGVSTYGETAYQPELVYKEADEAMYLAKKSGRNQVRSLHI</sequence>
<keyword evidence="5 6" id="KW-0472">Membrane</keyword>
<feature type="transmembrane region" description="Helical" evidence="6">
    <location>
        <begin position="37"/>
        <end position="56"/>
    </location>
</feature>
<dbReference type="CDD" id="cd01949">
    <property type="entry name" value="GGDEF"/>
    <property type="match status" value="1"/>
</dbReference>
<evidence type="ECO:0000256" key="4">
    <source>
        <dbReference type="ARBA" id="ARBA00022989"/>
    </source>
</evidence>
<evidence type="ECO:0000313" key="8">
    <source>
        <dbReference type="EMBL" id="MFD2610935.1"/>
    </source>
</evidence>
<dbReference type="Proteomes" id="UP001597541">
    <property type="component" value="Unassembled WGS sequence"/>
</dbReference>
<evidence type="ECO:0000256" key="6">
    <source>
        <dbReference type="SAM" id="Phobius"/>
    </source>
</evidence>
<dbReference type="RefSeq" id="WP_377599119.1">
    <property type="nucleotide sequence ID" value="NZ_JBHUME010000002.1"/>
</dbReference>
<dbReference type="SUPFAM" id="SSF55073">
    <property type="entry name" value="Nucleotide cyclase"/>
    <property type="match status" value="1"/>
</dbReference>
<feature type="transmembrane region" description="Helical" evidence="6">
    <location>
        <begin position="102"/>
        <end position="122"/>
    </location>
</feature>
<feature type="domain" description="GGDEF" evidence="7">
    <location>
        <begin position="226"/>
        <end position="361"/>
    </location>
</feature>
<evidence type="ECO:0000256" key="2">
    <source>
        <dbReference type="ARBA" id="ARBA00022475"/>
    </source>
</evidence>
<protein>
    <submittedName>
        <fullName evidence="8">GGDEF domain-containing protein</fullName>
    </submittedName>
</protein>
<dbReference type="Pfam" id="PF07694">
    <property type="entry name" value="5TM-5TMR_LYT"/>
    <property type="match status" value="1"/>
</dbReference>